<organism evidence="2">
    <name type="scientific">Picea glauca</name>
    <name type="common">White spruce</name>
    <name type="synonym">Pinus glauca</name>
    <dbReference type="NCBI Taxonomy" id="3330"/>
    <lineage>
        <taxon>Eukaryota</taxon>
        <taxon>Viridiplantae</taxon>
        <taxon>Streptophyta</taxon>
        <taxon>Embryophyta</taxon>
        <taxon>Tracheophyta</taxon>
        <taxon>Spermatophyta</taxon>
        <taxon>Pinopsida</taxon>
        <taxon>Pinidae</taxon>
        <taxon>Conifers I</taxon>
        <taxon>Pinales</taxon>
        <taxon>Pinaceae</taxon>
        <taxon>Picea</taxon>
    </lineage>
</organism>
<feature type="chain" id="PRO_5007172439" description="Secreted protein" evidence="1">
    <location>
        <begin position="17"/>
        <end position="66"/>
    </location>
</feature>
<dbReference type="EMBL" id="LKAM01000003">
    <property type="protein sequence ID" value="KUM49101.1"/>
    <property type="molecule type" value="Genomic_DNA"/>
</dbReference>
<accession>A0A124GNK5</accession>
<geneLocation type="mitochondrion" evidence="2"/>
<keyword evidence="1" id="KW-0732">Signal</keyword>
<protein>
    <recommendedName>
        <fullName evidence="3">Secreted protein</fullName>
    </recommendedName>
</protein>
<evidence type="ECO:0000256" key="1">
    <source>
        <dbReference type="SAM" id="SignalP"/>
    </source>
</evidence>
<proteinExistence type="predicted"/>
<keyword evidence="2" id="KW-0496">Mitochondrion</keyword>
<name>A0A124GNK5_PICGL</name>
<evidence type="ECO:0000313" key="2">
    <source>
        <dbReference type="EMBL" id="KUM49101.1"/>
    </source>
</evidence>
<evidence type="ECO:0008006" key="3">
    <source>
        <dbReference type="Google" id="ProtNLM"/>
    </source>
</evidence>
<gene>
    <name evidence="2" type="ORF">ABT39_MTgene3650</name>
</gene>
<dbReference type="AlphaFoldDB" id="A0A124GNK5"/>
<comment type="caution">
    <text evidence="2">The sequence shown here is derived from an EMBL/GenBank/DDBJ whole genome shotgun (WGS) entry which is preliminary data.</text>
</comment>
<sequence>MYSLSSLFFLLSEVSSREAPPNQFVISSVSSVSNENYFRNGSKMKNLSWVFMSFEAHQMGIRLGCS</sequence>
<feature type="signal peptide" evidence="1">
    <location>
        <begin position="1"/>
        <end position="16"/>
    </location>
</feature>
<reference evidence="2" key="1">
    <citation type="journal article" date="2015" name="Genome Biol. Evol.">
        <title>Organellar Genomes of White Spruce (Picea glauca): Assembly and Annotation.</title>
        <authorList>
            <person name="Jackman S.D."/>
            <person name="Warren R.L."/>
            <person name="Gibb E.A."/>
            <person name="Vandervalk B.P."/>
            <person name="Mohamadi H."/>
            <person name="Chu J."/>
            <person name="Raymond A."/>
            <person name="Pleasance S."/>
            <person name="Coope R."/>
            <person name="Wildung M.R."/>
            <person name="Ritland C.E."/>
            <person name="Bousquet J."/>
            <person name="Jones S.J."/>
            <person name="Bohlmann J."/>
            <person name="Birol I."/>
        </authorList>
    </citation>
    <scope>NUCLEOTIDE SEQUENCE [LARGE SCALE GENOMIC DNA]</scope>
    <source>
        <tissue evidence="2">Flushing bud</tissue>
    </source>
</reference>